<keyword evidence="7" id="KW-1185">Reference proteome</keyword>
<feature type="DNA-binding region" description="H-T-H motif" evidence="4">
    <location>
        <begin position="36"/>
        <end position="55"/>
    </location>
</feature>
<protein>
    <submittedName>
        <fullName evidence="6">TetR/AcrR family transcriptional regulator</fullName>
    </submittedName>
</protein>
<dbReference type="InterPro" id="IPR001647">
    <property type="entry name" value="HTH_TetR"/>
</dbReference>
<accession>A0ABP8EET6</accession>
<evidence type="ECO:0000256" key="2">
    <source>
        <dbReference type="ARBA" id="ARBA00023125"/>
    </source>
</evidence>
<evidence type="ECO:0000313" key="7">
    <source>
        <dbReference type="Proteomes" id="UP001501586"/>
    </source>
</evidence>
<evidence type="ECO:0000256" key="3">
    <source>
        <dbReference type="ARBA" id="ARBA00023163"/>
    </source>
</evidence>
<organism evidence="6 7">
    <name type="scientific">Brevibacterium daeguense</name>
    <dbReference type="NCBI Taxonomy" id="909936"/>
    <lineage>
        <taxon>Bacteria</taxon>
        <taxon>Bacillati</taxon>
        <taxon>Actinomycetota</taxon>
        <taxon>Actinomycetes</taxon>
        <taxon>Micrococcales</taxon>
        <taxon>Brevibacteriaceae</taxon>
        <taxon>Brevibacterium</taxon>
    </lineage>
</organism>
<dbReference type="EMBL" id="BAABAZ010000001">
    <property type="protein sequence ID" value="GAA4282475.1"/>
    <property type="molecule type" value="Genomic_DNA"/>
</dbReference>
<name>A0ABP8EET6_9MICO</name>
<comment type="caution">
    <text evidence="6">The sequence shown here is derived from an EMBL/GenBank/DDBJ whole genome shotgun (WGS) entry which is preliminary data.</text>
</comment>
<dbReference type="PRINTS" id="PR00455">
    <property type="entry name" value="HTHTETR"/>
</dbReference>
<evidence type="ECO:0000259" key="5">
    <source>
        <dbReference type="PROSITE" id="PS50977"/>
    </source>
</evidence>
<dbReference type="InterPro" id="IPR009057">
    <property type="entry name" value="Homeodomain-like_sf"/>
</dbReference>
<dbReference type="Pfam" id="PF00440">
    <property type="entry name" value="TetR_N"/>
    <property type="match status" value="1"/>
</dbReference>
<dbReference type="Proteomes" id="UP001501586">
    <property type="component" value="Unassembled WGS sequence"/>
</dbReference>
<keyword evidence="2 4" id="KW-0238">DNA-binding</keyword>
<dbReference type="InterPro" id="IPR025996">
    <property type="entry name" value="MT1864/Rv1816-like_C"/>
</dbReference>
<evidence type="ECO:0000313" key="6">
    <source>
        <dbReference type="EMBL" id="GAA4282475.1"/>
    </source>
</evidence>
<reference evidence="7" key="1">
    <citation type="journal article" date="2019" name="Int. J. Syst. Evol. Microbiol.">
        <title>The Global Catalogue of Microorganisms (GCM) 10K type strain sequencing project: providing services to taxonomists for standard genome sequencing and annotation.</title>
        <authorList>
            <consortium name="The Broad Institute Genomics Platform"/>
            <consortium name="The Broad Institute Genome Sequencing Center for Infectious Disease"/>
            <person name="Wu L."/>
            <person name="Ma J."/>
        </authorList>
    </citation>
    <scope>NUCLEOTIDE SEQUENCE [LARGE SCALE GENOMIC DNA]</scope>
    <source>
        <strain evidence="7">JCM 17458</strain>
    </source>
</reference>
<dbReference type="Gene3D" id="1.10.357.10">
    <property type="entry name" value="Tetracycline Repressor, domain 2"/>
    <property type="match status" value="2"/>
</dbReference>
<keyword evidence="1" id="KW-0805">Transcription regulation</keyword>
<gene>
    <name evidence="6" type="ORF">GCM10022261_00060</name>
</gene>
<dbReference type="InterPro" id="IPR036271">
    <property type="entry name" value="Tet_transcr_reg_TetR-rel_C_sf"/>
</dbReference>
<keyword evidence="3" id="KW-0804">Transcription</keyword>
<sequence length="270" mass="28064">MTRPRRTHAQAREQMRRGILTAGSKQLAERGAAALSVREIARELGVASSAIYRHVANRDELLTMLLVDAFTELAEAVLQAADDAVLEDAAADHAVPADAAVDDGAAADDDGAAADDAAAVDARAGACGVGGPGAELAAIARTTRTWACANPAKWGLIYGTPVPGYSAPAEQTTAPGVRVMGRFAAVLSAGRLAEAPPVSPEFRAELVSGGAEVGVHADPELMAEALAAWTALVGMISAEVFGHLGPELAEHGEEMLERWIAEVQRRFRLD</sequence>
<dbReference type="SUPFAM" id="SSF48498">
    <property type="entry name" value="Tetracyclin repressor-like, C-terminal domain"/>
    <property type="match status" value="1"/>
</dbReference>
<proteinExistence type="predicted"/>
<dbReference type="SUPFAM" id="SSF46689">
    <property type="entry name" value="Homeodomain-like"/>
    <property type="match status" value="1"/>
</dbReference>
<dbReference type="RefSeq" id="WP_236866685.1">
    <property type="nucleotide sequence ID" value="NZ_BAABAZ010000001.1"/>
</dbReference>
<dbReference type="PROSITE" id="PS50977">
    <property type="entry name" value="HTH_TETR_2"/>
    <property type="match status" value="1"/>
</dbReference>
<evidence type="ECO:0000256" key="4">
    <source>
        <dbReference type="PROSITE-ProRule" id="PRU00335"/>
    </source>
</evidence>
<feature type="domain" description="HTH tetR-type" evidence="5">
    <location>
        <begin position="13"/>
        <end position="73"/>
    </location>
</feature>
<dbReference type="Pfam" id="PF13305">
    <property type="entry name" value="TetR_C_33"/>
    <property type="match status" value="1"/>
</dbReference>
<evidence type="ECO:0000256" key="1">
    <source>
        <dbReference type="ARBA" id="ARBA00023015"/>
    </source>
</evidence>